<keyword evidence="4" id="KW-0862">Zinc</keyword>
<dbReference type="SUPFAM" id="SSF57850">
    <property type="entry name" value="RING/U-box"/>
    <property type="match status" value="1"/>
</dbReference>
<protein>
    <recommendedName>
        <fullName evidence="8">RING-type domain-containing protein</fullName>
    </recommendedName>
</protein>
<dbReference type="Gene3D" id="3.10.20.90">
    <property type="entry name" value="Phosphatidylinositol 3-kinase Catalytic Subunit, Chain A, domain 1"/>
    <property type="match status" value="1"/>
</dbReference>
<feature type="compositionally biased region" description="Basic and acidic residues" evidence="7">
    <location>
        <begin position="124"/>
        <end position="142"/>
    </location>
</feature>
<sequence length="254" mass="29902">MVEESIKVKELNDNFTCIICNGYLIRPVAITECLHYFCRSCIVKYLETTSEYKCPYCETLIHETNPWELLREDKKLEYIIYQLVPGLAQNEKKRRKLFYSRRGMVDPDENNTDSNLTLAIMDSSSKKEEDDEKKNEKEDEKPPVNAPKPKKLDSSQIGLHLNFLEPEEPPQQPKQTSFRPLDKPYLRTSSHITIAHLKKFLQKKLEHSSKCDVDILCNGELMGRHHTLEFIYMTRWRYKEGVLKLDYRPKVDIS</sequence>
<feature type="domain" description="RING-type" evidence="8">
    <location>
        <begin position="17"/>
        <end position="58"/>
    </location>
</feature>
<dbReference type="Gene3D" id="3.30.40.10">
    <property type="entry name" value="Zinc/RING finger domain, C3HC4 (zinc finger)"/>
    <property type="match status" value="1"/>
</dbReference>
<dbReference type="EnsemblMetazoa" id="CLYHEMT017150.1">
    <property type="protein sequence ID" value="CLYHEMP017150.1"/>
    <property type="gene ID" value="CLYHEMG017150"/>
</dbReference>
<dbReference type="InterPro" id="IPR001841">
    <property type="entry name" value="Znf_RING"/>
</dbReference>
<dbReference type="FunFam" id="3.30.40.10:FF:000122">
    <property type="entry name" value="polycomb group RING finger protein 1"/>
    <property type="match status" value="1"/>
</dbReference>
<evidence type="ECO:0000313" key="9">
    <source>
        <dbReference type="EnsemblMetazoa" id="CLYHEMP017151.1"/>
    </source>
</evidence>
<dbReference type="PROSITE" id="PS00518">
    <property type="entry name" value="ZF_RING_1"/>
    <property type="match status" value="1"/>
</dbReference>
<dbReference type="OrthoDB" id="1305878at2759"/>
<evidence type="ECO:0000256" key="6">
    <source>
        <dbReference type="PROSITE-ProRule" id="PRU00175"/>
    </source>
</evidence>
<keyword evidence="2" id="KW-0479">Metal-binding</keyword>
<comment type="subcellular location">
    <subcellularLocation>
        <location evidence="1">Nucleus</location>
    </subcellularLocation>
</comment>
<keyword evidence="5" id="KW-0539">Nucleus</keyword>
<name>A0A7M5X4R8_9CNID</name>
<dbReference type="Pfam" id="PF00097">
    <property type="entry name" value="zf-C3HC4"/>
    <property type="match status" value="1"/>
</dbReference>
<dbReference type="AlphaFoldDB" id="A0A7M5X4R8"/>
<evidence type="ECO:0000256" key="7">
    <source>
        <dbReference type="SAM" id="MobiDB-lite"/>
    </source>
</evidence>
<evidence type="ECO:0000256" key="4">
    <source>
        <dbReference type="ARBA" id="ARBA00022833"/>
    </source>
</evidence>
<dbReference type="CDD" id="cd16102">
    <property type="entry name" value="RAWUL_PCGF_like"/>
    <property type="match status" value="1"/>
</dbReference>
<evidence type="ECO:0000259" key="8">
    <source>
        <dbReference type="PROSITE" id="PS50089"/>
    </source>
</evidence>
<dbReference type="InterPro" id="IPR032443">
    <property type="entry name" value="RAWUL"/>
</dbReference>
<evidence type="ECO:0000256" key="2">
    <source>
        <dbReference type="ARBA" id="ARBA00022723"/>
    </source>
</evidence>
<organism evidence="9 10">
    <name type="scientific">Clytia hemisphaerica</name>
    <dbReference type="NCBI Taxonomy" id="252671"/>
    <lineage>
        <taxon>Eukaryota</taxon>
        <taxon>Metazoa</taxon>
        <taxon>Cnidaria</taxon>
        <taxon>Hydrozoa</taxon>
        <taxon>Hydroidolina</taxon>
        <taxon>Leptothecata</taxon>
        <taxon>Obeliida</taxon>
        <taxon>Clytiidae</taxon>
        <taxon>Clytia</taxon>
    </lineage>
</organism>
<evidence type="ECO:0000256" key="5">
    <source>
        <dbReference type="ARBA" id="ARBA00023242"/>
    </source>
</evidence>
<dbReference type="InterPro" id="IPR013083">
    <property type="entry name" value="Znf_RING/FYVE/PHD"/>
</dbReference>
<evidence type="ECO:0000256" key="1">
    <source>
        <dbReference type="ARBA" id="ARBA00004123"/>
    </source>
</evidence>
<dbReference type="GO" id="GO:0008270">
    <property type="term" value="F:zinc ion binding"/>
    <property type="evidence" value="ECO:0007669"/>
    <property type="project" value="UniProtKB-KW"/>
</dbReference>
<evidence type="ECO:0000256" key="3">
    <source>
        <dbReference type="ARBA" id="ARBA00022771"/>
    </source>
</evidence>
<dbReference type="InterPro" id="IPR017907">
    <property type="entry name" value="Znf_RING_CS"/>
</dbReference>
<accession>A0A7M5X4R8</accession>
<dbReference type="InterPro" id="IPR051507">
    <property type="entry name" value="PcG_RING_finger"/>
</dbReference>
<dbReference type="Proteomes" id="UP000594262">
    <property type="component" value="Unplaced"/>
</dbReference>
<keyword evidence="10" id="KW-1185">Reference proteome</keyword>
<dbReference type="GO" id="GO:0005634">
    <property type="term" value="C:nucleus"/>
    <property type="evidence" value="ECO:0007669"/>
    <property type="project" value="UniProtKB-SubCell"/>
</dbReference>
<dbReference type="Pfam" id="PF16207">
    <property type="entry name" value="RAWUL"/>
    <property type="match status" value="1"/>
</dbReference>
<dbReference type="EnsemblMetazoa" id="CLYHEMT017151.1">
    <property type="protein sequence ID" value="CLYHEMP017151.1"/>
    <property type="gene ID" value="CLYHEMG017151"/>
</dbReference>
<feature type="region of interest" description="Disordered" evidence="7">
    <location>
        <begin position="108"/>
        <end position="153"/>
    </location>
</feature>
<evidence type="ECO:0000313" key="10">
    <source>
        <dbReference type="Proteomes" id="UP000594262"/>
    </source>
</evidence>
<keyword evidence="3 6" id="KW-0863">Zinc-finger</keyword>
<dbReference type="GeneID" id="136821467"/>
<dbReference type="RefSeq" id="XP_066933804.1">
    <property type="nucleotide sequence ID" value="XM_067077703.1"/>
</dbReference>
<proteinExistence type="predicted"/>
<dbReference type="InterPro" id="IPR018957">
    <property type="entry name" value="Znf_C3HC4_RING-type"/>
</dbReference>
<dbReference type="PROSITE" id="PS50089">
    <property type="entry name" value="ZF_RING_2"/>
    <property type="match status" value="1"/>
</dbReference>
<dbReference type="SMART" id="SM00184">
    <property type="entry name" value="RING"/>
    <property type="match status" value="1"/>
</dbReference>
<dbReference type="PANTHER" id="PTHR45893">
    <property type="entry name" value="POLYCOMB GROUP RING FINGER PROTEIN"/>
    <property type="match status" value="1"/>
</dbReference>
<reference evidence="9" key="1">
    <citation type="submission" date="2021-01" db="UniProtKB">
        <authorList>
            <consortium name="EnsemblMetazoa"/>
        </authorList>
    </citation>
    <scope>IDENTIFICATION</scope>
</reference>